<dbReference type="EMBL" id="LR743511">
    <property type="protein sequence ID" value="CAA2143176.1"/>
    <property type="molecule type" value="Genomic_DNA"/>
</dbReference>
<keyword evidence="2" id="KW-0560">Oxidoreductase</keyword>
<evidence type="ECO:0000256" key="4">
    <source>
        <dbReference type="ARBA" id="ARBA00023014"/>
    </source>
</evidence>
<evidence type="ECO:0000313" key="5">
    <source>
        <dbReference type="EMBL" id="CAA2143176.1"/>
    </source>
</evidence>
<evidence type="ECO:0000256" key="3">
    <source>
        <dbReference type="ARBA" id="ARBA00023004"/>
    </source>
</evidence>
<evidence type="ECO:0000256" key="2">
    <source>
        <dbReference type="ARBA" id="ARBA00023002"/>
    </source>
</evidence>
<evidence type="ECO:0000256" key="1">
    <source>
        <dbReference type="ARBA" id="ARBA00022723"/>
    </source>
</evidence>
<protein>
    <recommendedName>
        <fullName evidence="6">FAD dependent oxidoreductase</fullName>
    </recommendedName>
</protein>
<reference evidence="5" key="1">
    <citation type="submission" date="2019-12" db="EMBL/GenBank/DDBJ databases">
        <authorList>
            <person name="Cremers G."/>
        </authorList>
    </citation>
    <scope>NUCLEOTIDE SEQUENCE</scope>
    <source>
        <strain evidence="5">Mbul2</strain>
    </source>
</reference>
<keyword evidence="1" id="KW-0479">Metal-binding</keyword>
<dbReference type="GO" id="GO:0046872">
    <property type="term" value="F:metal ion binding"/>
    <property type="evidence" value="ECO:0007669"/>
    <property type="project" value="UniProtKB-KW"/>
</dbReference>
<gene>
    <name evidence="5" type="ORF">MBLL_02689</name>
</gene>
<proteinExistence type="predicted"/>
<dbReference type="GO" id="GO:0051536">
    <property type="term" value="F:iron-sulfur cluster binding"/>
    <property type="evidence" value="ECO:0007669"/>
    <property type="project" value="UniProtKB-KW"/>
</dbReference>
<dbReference type="InterPro" id="IPR039650">
    <property type="entry name" value="HdrA-like"/>
</dbReference>
<name>A0A679K5Y9_9HYPH</name>
<dbReference type="Pfam" id="PF12831">
    <property type="entry name" value="FAD_oxidored"/>
    <property type="match status" value="1"/>
</dbReference>
<dbReference type="RefSeq" id="WP_339161687.1">
    <property type="nucleotide sequence ID" value="NZ_LR743511.1"/>
</dbReference>
<dbReference type="PANTHER" id="PTHR43498">
    <property type="entry name" value="FERREDOXIN:COB-COM HETERODISULFIDE REDUCTASE SUBUNIT A"/>
    <property type="match status" value="1"/>
</dbReference>
<dbReference type="GO" id="GO:0016491">
    <property type="term" value="F:oxidoreductase activity"/>
    <property type="evidence" value="ECO:0007669"/>
    <property type="project" value="UniProtKB-KW"/>
</dbReference>
<evidence type="ECO:0008006" key="6">
    <source>
        <dbReference type="Google" id="ProtNLM"/>
    </source>
</evidence>
<dbReference type="AlphaFoldDB" id="A0A679K5Y9"/>
<sequence length="537" mass="59593">MAIINTNIFCYGATQAGMAFAAYAVETGARCLIGEWTRHIGGTSAGGLGIGDWSTRRWGKTKRVNVKIGENLGFNDRREMKNVSANQMRAAMDAVYLASPLIDVRTNIRLKKVYKHPGTARISMVELESGDLIVADYFHDASYEYDLARLAGVRLRSGREGQAQFNAPVEYEDRNGKMSTPGWNPSRHENEDHTLVDTRGDRFWFATQAPQRGLNTGDATAANQANGWRFELFRRAKGEPGGLPWVKPSDWTQADDRRILDLIYRSQAPNSPQSTGAAGSLFPFGGSVRAVDTTVARQSGRYGTNGCDLPGAFTNGWCEASYAERERIVERAAWITMGSHWVTANHSDVARSRRESMQTLLLPDDTFQEIYTLFPGWPPQFYIRDGGGIWGQFMMTAEHLRKDPSTRRAWNFEDSVATGGYHADIHTPYYYNTPEGYARKEGSIGYRERPNYGVPLRCFLPHPGQCSNLTVSWGASGDAIWRSSWRMEQTVACGAQSCGMLTALAFNNGSLSDRALADVPFPELKARLAAENAVTTV</sequence>
<accession>A0A679K5Y9</accession>
<organism evidence="5">
    <name type="scientific">Methylobacterium bullatum</name>
    <dbReference type="NCBI Taxonomy" id="570505"/>
    <lineage>
        <taxon>Bacteria</taxon>
        <taxon>Pseudomonadati</taxon>
        <taxon>Pseudomonadota</taxon>
        <taxon>Alphaproteobacteria</taxon>
        <taxon>Hyphomicrobiales</taxon>
        <taxon>Methylobacteriaceae</taxon>
        <taxon>Methylobacterium</taxon>
    </lineage>
</organism>
<dbReference type="PANTHER" id="PTHR43498:SF1">
    <property type="entry name" value="COB--COM HETERODISULFIDE REDUCTASE IRON-SULFUR SUBUNIT A"/>
    <property type="match status" value="1"/>
</dbReference>
<keyword evidence="4" id="KW-0411">Iron-sulfur</keyword>
<keyword evidence="3" id="KW-0408">Iron</keyword>